<protein>
    <submittedName>
        <fullName evidence="2">Uncharacterized protein</fullName>
    </submittedName>
</protein>
<dbReference type="AlphaFoldDB" id="U2NYI6"/>
<dbReference type="Proteomes" id="UP000016644">
    <property type="component" value="Unassembled WGS sequence"/>
</dbReference>
<comment type="caution">
    <text evidence="2">The sequence shown here is derived from an EMBL/GenBank/DDBJ whole genome shotgun (WGS) entry which is preliminary data.</text>
</comment>
<feature type="region of interest" description="Disordered" evidence="1">
    <location>
        <begin position="1"/>
        <end position="20"/>
    </location>
</feature>
<evidence type="ECO:0000313" key="2">
    <source>
        <dbReference type="EMBL" id="ERK43180.1"/>
    </source>
</evidence>
<sequence>MAGPKMIPTTSSPITAGTPNRLAKWPANVVSTRIKHNTPRNVIRTPPFEIDTFYHTLKQTPTTEYMTINQPKISKPMFLILKSNFPYFPQKELYIASKFLYTAFINKGEIK</sequence>
<reference evidence="2 3" key="1">
    <citation type="submission" date="2013-06" db="EMBL/GenBank/DDBJ databases">
        <authorList>
            <person name="Weinstock G."/>
            <person name="Sodergren E."/>
            <person name="Lobos E.A."/>
            <person name="Fulton L."/>
            <person name="Fulton R."/>
            <person name="Courtney L."/>
            <person name="Fronick C."/>
            <person name="O'Laughlin M."/>
            <person name="Godfrey J."/>
            <person name="Wilson R.M."/>
            <person name="Miner T."/>
            <person name="Farmer C."/>
            <person name="Delehaunty K."/>
            <person name="Cordes M."/>
            <person name="Minx P."/>
            <person name="Tomlinson C."/>
            <person name="Chen J."/>
            <person name="Wollam A."/>
            <person name="Pepin K.H."/>
            <person name="Bhonagiri V."/>
            <person name="Zhang X."/>
            <person name="Warren W."/>
            <person name="Mitreva M."/>
            <person name="Mardis E.R."/>
            <person name="Wilson R.K."/>
        </authorList>
    </citation>
    <scope>NUCLEOTIDE SEQUENCE [LARGE SCALE GENOMIC DNA]</scope>
    <source>
        <strain evidence="2 3">ATCC 14869</strain>
    </source>
</reference>
<evidence type="ECO:0000256" key="1">
    <source>
        <dbReference type="SAM" id="MobiDB-lite"/>
    </source>
</evidence>
<proteinExistence type="predicted"/>
<name>U2NYI6_LEVBR</name>
<dbReference type="HOGENOM" id="CLU_2155096_0_0_9"/>
<dbReference type="EMBL" id="AWVK01000071">
    <property type="protein sequence ID" value="ERK43180.1"/>
    <property type="molecule type" value="Genomic_DNA"/>
</dbReference>
<accession>U2NYI6</accession>
<feature type="compositionally biased region" description="Polar residues" evidence="1">
    <location>
        <begin position="8"/>
        <end position="18"/>
    </location>
</feature>
<organism evidence="2 3">
    <name type="scientific">Levilactobacillus brevis ATCC 14869 = DSM 20054</name>
    <dbReference type="NCBI Taxonomy" id="649758"/>
    <lineage>
        <taxon>Bacteria</taxon>
        <taxon>Bacillati</taxon>
        <taxon>Bacillota</taxon>
        <taxon>Bacilli</taxon>
        <taxon>Lactobacillales</taxon>
        <taxon>Lactobacillaceae</taxon>
        <taxon>Levilactobacillus</taxon>
    </lineage>
</organism>
<gene>
    <name evidence="2" type="ORF">HMPREF0495_01649</name>
</gene>
<evidence type="ECO:0000313" key="3">
    <source>
        <dbReference type="Proteomes" id="UP000016644"/>
    </source>
</evidence>